<proteinExistence type="predicted"/>
<dbReference type="Proteomes" id="UP000270487">
    <property type="component" value="Chromosome"/>
</dbReference>
<sequence length="66" mass="6836">MTLFPGFKTTLLAASVLLAYTGLAQAQNVTLNDVTVFIRGAELFNSSKVTLPAGKAKSSLPILPAG</sequence>
<keyword evidence="1" id="KW-0732">Signal</keyword>
<feature type="signal peptide" evidence="1">
    <location>
        <begin position="1"/>
        <end position="26"/>
    </location>
</feature>
<organism evidence="2 3">
    <name type="scientific">Serratia fonticola</name>
    <dbReference type="NCBI Taxonomy" id="47917"/>
    <lineage>
        <taxon>Bacteria</taxon>
        <taxon>Pseudomonadati</taxon>
        <taxon>Pseudomonadota</taxon>
        <taxon>Gammaproteobacteria</taxon>
        <taxon>Enterobacterales</taxon>
        <taxon>Yersiniaceae</taxon>
        <taxon>Serratia</taxon>
    </lineage>
</organism>
<evidence type="ECO:0000313" key="3">
    <source>
        <dbReference type="Proteomes" id="UP000270487"/>
    </source>
</evidence>
<reference evidence="2 3" key="1">
    <citation type="submission" date="2018-12" db="EMBL/GenBank/DDBJ databases">
        <authorList>
            <consortium name="Pathogen Informatics"/>
        </authorList>
    </citation>
    <scope>NUCLEOTIDE SEQUENCE [LARGE SCALE GENOMIC DNA]</scope>
    <source>
        <strain evidence="2 3">NCTC13193</strain>
    </source>
</reference>
<feature type="chain" id="PRO_5019017485" evidence="1">
    <location>
        <begin position="27"/>
        <end position="66"/>
    </location>
</feature>
<dbReference type="AlphaFoldDB" id="A0A448SVJ1"/>
<evidence type="ECO:0000313" key="2">
    <source>
        <dbReference type="EMBL" id="VEI71734.1"/>
    </source>
</evidence>
<gene>
    <name evidence="2" type="ORF">NCTC13193_03441</name>
</gene>
<name>A0A448SVJ1_SERFO</name>
<accession>A0A448SVJ1</accession>
<dbReference type="EMBL" id="LR134492">
    <property type="protein sequence ID" value="VEI71734.1"/>
    <property type="molecule type" value="Genomic_DNA"/>
</dbReference>
<protein>
    <submittedName>
        <fullName evidence="2">Uncharacterized protein</fullName>
    </submittedName>
</protein>
<evidence type="ECO:0000256" key="1">
    <source>
        <dbReference type="SAM" id="SignalP"/>
    </source>
</evidence>